<evidence type="ECO:0000259" key="12">
    <source>
        <dbReference type="PROSITE" id="PS51805"/>
    </source>
</evidence>
<dbReference type="Gene3D" id="3.30.40.10">
    <property type="entry name" value="Zinc/RING finger domain, C3HC4 (zinc finger)"/>
    <property type="match status" value="1"/>
</dbReference>
<evidence type="ECO:0000259" key="11">
    <source>
        <dbReference type="PROSITE" id="PS50114"/>
    </source>
</evidence>
<dbReference type="PROSITE" id="PS50114">
    <property type="entry name" value="GATA_ZN_FINGER_2"/>
    <property type="match status" value="1"/>
</dbReference>
<dbReference type="SUPFAM" id="SSF53335">
    <property type="entry name" value="S-adenosyl-L-methionine-dependent methyltransferases"/>
    <property type="match status" value="1"/>
</dbReference>
<evidence type="ECO:0000256" key="8">
    <source>
        <dbReference type="ARBA" id="ARBA00023242"/>
    </source>
</evidence>
<dbReference type="InterPro" id="IPR000433">
    <property type="entry name" value="Znf_ZZ"/>
</dbReference>
<dbReference type="PRINTS" id="PR00929">
    <property type="entry name" value="ATHOOK"/>
</dbReference>
<dbReference type="SMART" id="SM00291">
    <property type="entry name" value="ZnF_ZZ"/>
    <property type="match status" value="2"/>
</dbReference>
<sequence>MNETPKLDTSPCEACALLIYSEKRGPLDELEICIECVVKVSPQNTWLTLSTSKYEEKMERKKLVKTTFSRSELEPGVCDCCSKNSWIQFIGKIPLCQECSTTFVASSASLRSERFLTTEVTSTTRRAATSAGAVCYFLESSSDSDTDEQLYDEYFEYSYTKILSDLAEEYLELTERDFEDCLLTCGFLPTTPNDDQVKTEVVDVNLKFEDTLPSDLTVDLKEPILVSEHPKLFEAVPNGVIDSSIRQVATSFSNDNNVKNTLTSENAHDALMEILEDALCDDNGCQQKDLNGIPTDTVKLEETELSLRDQTNDDNLIDKCLLDVMQPSTSSLNSIQSECDYGVTESGKSFLNDGESEAMMNSYGGQKEPTQSVSIKPVDCEPPTTDSMTSHHDPWAICQTENVIVTNDSVPIAVTPIIQVTPRKRGRPRKNPINVQNDLLNVNLPSNPAEPVSNTKELSINDKPTPLLPRKRGRPRKYPIVENPGPKRPRGRPRKYPCGTNLKTPKSQSADDNHPHKTEAPQEIPLLSLDKGFLPTTLGDSTSSAFLTRGITNRISILAENELDVHRFEKNQRVKVLYNDGFWYAGKMVEIYRGKIRIHYDDWEDSFDEWIDSHSKRIYICTDENDEGPIGRRQRRFEIESTVKSEDALTQISLFVKDEAVPFDNFNYEPDSIHEESINYLQERTRERSTISVSASSMDESSEVQSLQFDTESELVGNCDTTNPILLLNDHRSINHDTNQPTLLERWDDSNVNQNDVTKQISSHISNLTRGYNLRSSINTGDEPSTLNLEDSTAKESKKRRTSHNIFKERFKIGSTIEVRDRLKEWCNGSVVAIKGYRILIHYEGWPSTHDEWIEINSKRLKPNTVIEKQQKFEEKELDRLVEEQIADIEKKVVVKRRKPDDKEEPILMAEYFDESNVLEGIESEKWKVYCNQCKVVIKQIRYYCTYCENPSEGYDYESFDLCLWCFSRKFPRKHQHPRSSFAVEYIMEDANIELAPIIGELVTKYEKDLFDESYTEIDGKPYMQAVICEEDRSHISLLKWKKRKICAFCNDEDPNILGGFIGPQPFVYIKVTTEGSKKRKSFWTHDACARYSPEVVQTKEGDWYNVSMALNRGRKMRCAVCKEKGATIGCFEAKCPKSYHILCTKKPMPHFEKGVIFWCPQHESIRSKKEKYNDVFSCDVCNRSFQNDSWYTCVPCSDDYFSSYDLCAECYEQGFPQSHPHLPGDFKKTCLDDILEMQALEDTSKGKNERTIRKKSFAPKHLRRGDKICSYCSSTTSSVWRKGFNGVLMCGDCFQISRVQNSYIKPEAGTISVEEYTSQLCNYEECVDDYTHNPYLTRIACTDTLFDNNIRALYLDSYAPTECHLFSLTIDSTYYDVPGRAPRWATHSGTDYHGTWLPQSVRRALLKYTKPNERILSNFLGRGTDAIECFLLKRKCIGQDINPAAVALSRRNCSFALPPELGITAEHRPTVMQGDSRCLVGPLFEDNSFDHVLSHPPYKDCVAYSTHIEGDLSRFAYSEDFLLEYGKVVDETWRVLKMGRRCTLGIGDNREHCFYIPVGFRMISKYMERGFELEELVVKRQRYCSAFGLGTYLCVQYDFLIFTHEFLVTLRKVDPDKVITHSISDNQSSIHEVKITETTRGIPYCPIARKSVVMGTVWTFKPSSQFSFVSLCTSRMVERFGKDGYNWEEIKIEFAQQKVDLSENHSIETANEKLTELEMAPYERSRLRRIQENNQKLLALGVISDLSEESDDISHCEKLQKLNPHPEPASLLLVVIPHIPNTVILGSQLLEYRAAVLRCAKQAVEKLPPFGDLIVGVQDIRLEQDRLYPMGIHILEDITNNVKEFRLKELIVTVPDGYAKDRRKQCNWEEFEEQKCALDQPVEHVPIVHAYYMVFMKKPKSI</sequence>
<evidence type="ECO:0000313" key="13">
    <source>
        <dbReference type="EMBL" id="KAK9722489.1"/>
    </source>
</evidence>
<evidence type="ECO:0000256" key="3">
    <source>
        <dbReference type="ARBA" id="ARBA00022737"/>
    </source>
</evidence>
<keyword evidence="5" id="KW-0862">Zinc</keyword>
<dbReference type="InterPro" id="IPR029063">
    <property type="entry name" value="SAM-dependent_MTases_sf"/>
</dbReference>
<dbReference type="InterPro" id="IPR043145">
    <property type="entry name" value="Znf_ZZ_sf"/>
</dbReference>
<dbReference type="InterPro" id="IPR013083">
    <property type="entry name" value="Znf_RING/FYVE/PHD"/>
</dbReference>
<dbReference type="InterPro" id="IPR000679">
    <property type="entry name" value="Znf_GATA"/>
</dbReference>
<proteinExistence type="predicted"/>
<dbReference type="InterPro" id="IPR034732">
    <property type="entry name" value="EPHD"/>
</dbReference>
<dbReference type="InterPro" id="IPR017956">
    <property type="entry name" value="AT_hook_DNA-bd_motif"/>
</dbReference>
<dbReference type="SUPFAM" id="SSF54160">
    <property type="entry name" value="Chromo domain-like"/>
    <property type="match status" value="2"/>
</dbReference>
<dbReference type="Gene3D" id="2.30.30.140">
    <property type="match status" value="2"/>
</dbReference>
<organism evidence="13 14">
    <name type="scientific">Basidiobolus ranarum</name>
    <dbReference type="NCBI Taxonomy" id="34480"/>
    <lineage>
        <taxon>Eukaryota</taxon>
        <taxon>Fungi</taxon>
        <taxon>Fungi incertae sedis</taxon>
        <taxon>Zoopagomycota</taxon>
        <taxon>Entomophthoromycotina</taxon>
        <taxon>Basidiobolomycetes</taxon>
        <taxon>Basidiobolales</taxon>
        <taxon>Basidiobolaceae</taxon>
        <taxon>Basidiobolus</taxon>
    </lineage>
</organism>
<dbReference type="PROSITE" id="PS01359">
    <property type="entry name" value="ZF_PHD_1"/>
    <property type="match status" value="1"/>
</dbReference>
<keyword evidence="3" id="KW-0677">Repeat</keyword>
<dbReference type="InterPro" id="IPR001965">
    <property type="entry name" value="Znf_PHD"/>
</dbReference>
<evidence type="ECO:0000256" key="10">
    <source>
        <dbReference type="SAM" id="MobiDB-lite"/>
    </source>
</evidence>
<feature type="domain" description="GATA-type" evidence="11">
    <location>
        <begin position="1264"/>
        <end position="1294"/>
    </location>
</feature>
<dbReference type="Proteomes" id="UP001479436">
    <property type="component" value="Unassembled WGS sequence"/>
</dbReference>
<evidence type="ECO:0000256" key="5">
    <source>
        <dbReference type="ARBA" id="ARBA00022833"/>
    </source>
</evidence>
<dbReference type="PROSITE" id="PS51805">
    <property type="entry name" value="EPHD"/>
    <property type="match status" value="1"/>
</dbReference>
<evidence type="ECO:0000313" key="14">
    <source>
        <dbReference type="Proteomes" id="UP001479436"/>
    </source>
</evidence>
<dbReference type="InterPro" id="IPR016197">
    <property type="entry name" value="Chromo-like_dom_sf"/>
</dbReference>
<evidence type="ECO:0000256" key="7">
    <source>
        <dbReference type="ARBA" id="ARBA00023163"/>
    </source>
</evidence>
<comment type="subcellular location">
    <subcellularLocation>
        <location evidence="1">Nucleus</location>
    </subcellularLocation>
</comment>
<feature type="region of interest" description="Disordered" evidence="10">
    <location>
        <begin position="423"/>
        <end position="524"/>
    </location>
</feature>
<evidence type="ECO:0000256" key="2">
    <source>
        <dbReference type="ARBA" id="ARBA00022723"/>
    </source>
</evidence>
<gene>
    <name evidence="13" type="ORF">K7432_002643</name>
</gene>
<dbReference type="EMBL" id="JASJQH010006948">
    <property type="protein sequence ID" value="KAK9722489.1"/>
    <property type="molecule type" value="Genomic_DNA"/>
</dbReference>
<keyword evidence="2" id="KW-0479">Metal-binding</keyword>
<feature type="region of interest" description="Disordered" evidence="10">
    <location>
        <begin position="776"/>
        <end position="801"/>
    </location>
</feature>
<reference evidence="13 14" key="1">
    <citation type="submission" date="2023-04" db="EMBL/GenBank/DDBJ databases">
        <title>Genome of Basidiobolus ranarum AG-B5.</title>
        <authorList>
            <person name="Stajich J.E."/>
            <person name="Carter-House D."/>
            <person name="Gryganskyi A."/>
        </authorList>
    </citation>
    <scope>NUCLEOTIDE SEQUENCE [LARGE SCALE GENOMIC DNA]</scope>
    <source>
        <strain evidence="13 14">AG-B5</strain>
    </source>
</reference>
<dbReference type="SMART" id="SM00561">
    <property type="entry name" value="MBT"/>
    <property type="match status" value="1"/>
</dbReference>
<feature type="compositionally biased region" description="Basic and acidic residues" evidence="10">
    <location>
        <begin position="509"/>
        <end position="520"/>
    </location>
</feature>
<dbReference type="InterPro" id="IPR004092">
    <property type="entry name" value="Mbt"/>
</dbReference>
<dbReference type="SMART" id="SM00249">
    <property type="entry name" value="PHD"/>
    <property type="match status" value="1"/>
</dbReference>
<dbReference type="PANTHER" id="PTHR45888">
    <property type="entry name" value="HL01030P-RELATED"/>
    <property type="match status" value="1"/>
</dbReference>
<name>A0ABR2W7F9_9FUNG</name>
<keyword evidence="14" id="KW-1185">Reference proteome</keyword>
<feature type="compositionally biased region" description="Polar residues" evidence="10">
    <location>
        <begin position="776"/>
        <end position="791"/>
    </location>
</feature>
<dbReference type="SMART" id="SM00384">
    <property type="entry name" value="AT_hook"/>
    <property type="match status" value="3"/>
</dbReference>
<feature type="domain" description="PHD-type" evidence="12">
    <location>
        <begin position="1044"/>
        <end position="1164"/>
    </location>
</feature>
<dbReference type="CDD" id="cd20104">
    <property type="entry name" value="MBT_PHF20L1-like"/>
    <property type="match status" value="2"/>
</dbReference>
<keyword evidence="6" id="KW-0805">Transcription regulation</keyword>
<evidence type="ECO:0000256" key="9">
    <source>
        <dbReference type="PROSITE-ProRule" id="PRU00094"/>
    </source>
</evidence>
<dbReference type="Pfam" id="PF13771">
    <property type="entry name" value="zf-HC5HC2H"/>
    <property type="match status" value="1"/>
</dbReference>
<keyword evidence="4 9" id="KW-0863">Zinc-finger</keyword>
<dbReference type="Gene3D" id="3.30.60.90">
    <property type="match status" value="2"/>
</dbReference>
<dbReference type="InterPro" id="IPR019786">
    <property type="entry name" value="Zinc_finger_PHD-type_CS"/>
</dbReference>
<dbReference type="SUPFAM" id="SSF57850">
    <property type="entry name" value="RING/U-box"/>
    <property type="match status" value="2"/>
</dbReference>
<evidence type="ECO:0008006" key="15">
    <source>
        <dbReference type="Google" id="ProtNLM"/>
    </source>
</evidence>
<dbReference type="PANTHER" id="PTHR45888:SF5">
    <property type="entry name" value="D4, ISOFORM A"/>
    <property type="match status" value="1"/>
</dbReference>
<protein>
    <recommendedName>
        <fullName evidence="15">PHD-type domain-containing protein</fullName>
    </recommendedName>
</protein>
<dbReference type="Pfam" id="PF02820">
    <property type="entry name" value="MBT"/>
    <property type="match status" value="1"/>
</dbReference>
<evidence type="ECO:0000256" key="1">
    <source>
        <dbReference type="ARBA" id="ARBA00004123"/>
    </source>
</evidence>
<keyword evidence="8" id="KW-0539">Nucleus</keyword>
<comment type="caution">
    <text evidence="13">The sequence shown here is derived from an EMBL/GenBank/DDBJ whole genome shotgun (WGS) entry which is preliminary data.</text>
</comment>
<keyword evidence="7" id="KW-0804">Transcription</keyword>
<dbReference type="Gene3D" id="3.40.50.150">
    <property type="entry name" value="Vaccinia Virus protein VP39"/>
    <property type="match status" value="2"/>
</dbReference>
<evidence type="ECO:0000256" key="6">
    <source>
        <dbReference type="ARBA" id="ARBA00023015"/>
    </source>
</evidence>
<accession>A0ABR2W7F9</accession>
<feature type="compositionally biased region" description="Polar residues" evidence="10">
    <location>
        <begin position="433"/>
        <end position="458"/>
    </location>
</feature>
<evidence type="ECO:0000256" key="4">
    <source>
        <dbReference type="ARBA" id="ARBA00022771"/>
    </source>
</evidence>